<name>A0AAV1TJ92_9STRA</name>
<evidence type="ECO:0000256" key="1">
    <source>
        <dbReference type="SAM" id="MobiDB-lite"/>
    </source>
</evidence>
<evidence type="ECO:0000313" key="2">
    <source>
        <dbReference type="EMBL" id="CAK7922354.1"/>
    </source>
</evidence>
<organism evidence="2 3">
    <name type="scientific">Peronospora matthiolae</name>
    <dbReference type="NCBI Taxonomy" id="2874970"/>
    <lineage>
        <taxon>Eukaryota</taxon>
        <taxon>Sar</taxon>
        <taxon>Stramenopiles</taxon>
        <taxon>Oomycota</taxon>
        <taxon>Peronosporomycetes</taxon>
        <taxon>Peronosporales</taxon>
        <taxon>Peronosporaceae</taxon>
        <taxon>Peronospora</taxon>
    </lineage>
</organism>
<protein>
    <submittedName>
        <fullName evidence="2">Uncharacterized protein</fullName>
    </submittedName>
</protein>
<comment type="caution">
    <text evidence="2">The sequence shown here is derived from an EMBL/GenBank/DDBJ whole genome shotgun (WGS) entry which is preliminary data.</text>
</comment>
<feature type="compositionally biased region" description="Basic and acidic residues" evidence="1">
    <location>
        <begin position="1"/>
        <end position="10"/>
    </location>
</feature>
<reference evidence="2" key="1">
    <citation type="submission" date="2024-01" db="EMBL/GenBank/DDBJ databases">
        <authorList>
            <person name="Webb A."/>
        </authorList>
    </citation>
    <scope>NUCLEOTIDE SEQUENCE</scope>
    <source>
        <strain evidence="2">Pm1</strain>
    </source>
</reference>
<sequence length="102" mass="10660">MGQEMLRHSEGSSCRGARPPSSHQKNSRAHSPVPVVSRPSALTIESATLNAVGNCGPPLGRVESAAAAAFAPHPLGVSLRRTTSRLVSTASQTPVEASERRH</sequence>
<dbReference type="EMBL" id="CAKLBY020000065">
    <property type="protein sequence ID" value="CAK7922354.1"/>
    <property type="molecule type" value="Genomic_DNA"/>
</dbReference>
<proteinExistence type="predicted"/>
<evidence type="ECO:0000313" key="3">
    <source>
        <dbReference type="Proteomes" id="UP001162060"/>
    </source>
</evidence>
<gene>
    <name evidence="2" type="ORF">PM001_LOCUS7585</name>
</gene>
<feature type="compositionally biased region" description="Polar residues" evidence="1">
    <location>
        <begin position="83"/>
        <end position="95"/>
    </location>
</feature>
<dbReference type="Proteomes" id="UP001162060">
    <property type="component" value="Unassembled WGS sequence"/>
</dbReference>
<feature type="region of interest" description="Disordered" evidence="1">
    <location>
        <begin position="83"/>
        <end position="102"/>
    </location>
</feature>
<dbReference type="AlphaFoldDB" id="A0AAV1TJ92"/>
<accession>A0AAV1TJ92</accession>
<feature type="region of interest" description="Disordered" evidence="1">
    <location>
        <begin position="1"/>
        <end position="39"/>
    </location>
</feature>